<accession>A0AAV1YWF2</accession>
<gene>
    <name evidence="2" type="ORF">LARSCL_LOCUS880</name>
</gene>
<evidence type="ECO:0000259" key="1">
    <source>
        <dbReference type="PROSITE" id="PS50225"/>
    </source>
</evidence>
<organism evidence="2 3">
    <name type="scientific">Larinioides sclopetarius</name>
    <dbReference type="NCBI Taxonomy" id="280406"/>
    <lineage>
        <taxon>Eukaryota</taxon>
        <taxon>Metazoa</taxon>
        <taxon>Ecdysozoa</taxon>
        <taxon>Arthropoda</taxon>
        <taxon>Chelicerata</taxon>
        <taxon>Arachnida</taxon>
        <taxon>Araneae</taxon>
        <taxon>Araneomorphae</taxon>
        <taxon>Entelegynae</taxon>
        <taxon>Araneoidea</taxon>
        <taxon>Araneidae</taxon>
        <taxon>Larinioides</taxon>
    </lineage>
</organism>
<dbReference type="Pfam" id="PF07525">
    <property type="entry name" value="SOCS_box"/>
    <property type="match status" value="1"/>
</dbReference>
<proteinExistence type="predicted"/>
<dbReference type="InterPro" id="IPR001496">
    <property type="entry name" value="SOCS_box"/>
</dbReference>
<dbReference type="CDD" id="cd03716">
    <property type="entry name" value="SOCS_ASB_like"/>
    <property type="match status" value="1"/>
</dbReference>
<dbReference type="Proteomes" id="UP001497382">
    <property type="component" value="Unassembled WGS sequence"/>
</dbReference>
<comment type="caution">
    <text evidence="2">The sequence shown here is derived from an EMBL/GenBank/DDBJ whole genome shotgun (WGS) entry which is preliminary data.</text>
</comment>
<dbReference type="AlphaFoldDB" id="A0AAV1YWF2"/>
<name>A0AAV1YWF2_9ARAC</name>
<dbReference type="SMART" id="SM00969">
    <property type="entry name" value="SOCS_box"/>
    <property type="match status" value="1"/>
</dbReference>
<evidence type="ECO:0000313" key="3">
    <source>
        <dbReference type="Proteomes" id="UP001497382"/>
    </source>
</evidence>
<dbReference type="EMBL" id="CAXIEN010000004">
    <property type="protein sequence ID" value="CAL1262238.1"/>
    <property type="molecule type" value="Genomic_DNA"/>
</dbReference>
<evidence type="ECO:0000313" key="2">
    <source>
        <dbReference type="EMBL" id="CAL1262238.1"/>
    </source>
</evidence>
<protein>
    <recommendedName>
        <fullName evidence="1">SOCS box domain-containing protein</fullName>
    </recommendedName>
</protein>
<dbReference type="SUPFAM" id="SSF158235">
    <property type="entry name" value="SOCS box-like"/>
    <property type="match status" value="1"/>
</dbReference>
<dbReference type="GO" id="GO:0035556">
    <property type="term" value="P:intracellular signal transduction"/>
    <property type="evidence" value="ECO:0007669"/>
    <property type="project" value="InterPro"/>
</dbReference>
<sequence>MAIYNEDYDSTYRCVELDDAKSIVKLSSIVHDSITYLDLNIGEYTNFKNRITTLSTDSARAFESGFPSKEAFESYSRTLFFVPFLKYDEEFHAQKFYVRELWFERKFQAFAILFIKRAEHKLTSLKKLNFEIEYKVRSRDSSFEICSRLNILCIERYDSDRIKGVLIALNVAFCDDDDFGEVSEYFLYHKCVSSGISLNPTADFGKDIIRQLMHDGFYRFVPQLLQRGFYLKAPVSEDNFFSSSGINLRRLDLAYYAYRLNPIVSLNNRDNYCDDSLTNLDGLEALTALWRSIPDVLFSQQEFAYINPRLLSTHSIEEIQSFYKRFAGDCPLYPEPRSLKHYCRLVVRNALASNQELPHGISELGMSPTLQSFLNLEC</sequence>
<keyword evidence="3" id="KW-1185">Reference proteome</keyword>
<dbReference type="InterPro" id="IPR036036">
    <property type="entry name" value="SOCS_box-like_dom_sf"/>
</dbReference>
<reference evidence="2 3" key="1">
    <citation type="submission" date="2024-04" db="EMBL/GenBank/DDBJ databases">
        <authorList>
            <person name="Rising A."/>
            <person name="Reimegard J."/>
            <person name="Sonavane S."/>
            <person name="Akerstrom W."/>
            <person name="Nylinder S."/>
            <person name="Hedman E."/>
            <person name="Kallberg Y."/>
        </authorList>
    </citation>
    <scope>NUCLEOTIDE SEQUENCE [LARGE SCALE GENOMIC DNA]</scope>
</reference>
<dbReference type="PROSITE" id="PS50225">
    <property type="entry name" value="SOCS"/>
    <property type="match status" value="1"/>
</dbReference>
<feature type="domain" description="SOCS box" evidence="1">
    <location>
        <begin position="335"/>
        <end position="374"/>
    </location>
</feature>